<keyword evidence="1" id="KW-0677">Repeat</keyword>
<proteinExistence type="predicted"/>
<dbReference type="STRING" id="4072.A0A2G2ZHC7"/>
<feature type="repeat" description="PPR" evidence="2">
    <location>
        <begin position="25"/>
        <end position="59"/>
    </location>
</feature>
<evidence type="ECO:0000256" key="2">
    <source>
        <dbReference type="PROSITE-ProRule" id="PRU00708"/>
    </source>
</evidence>
<dbReference type="PANTHER" id="PTHR47926">
    <property type="entry name" value="PENTATRICOPEPTIDE REPEAT-CONTAINING PROTEIN"/>
    <property type="match status" value="1"/>
</dbReference>
<dbReference type="AlphaFoldDB" id="A0A2G2ZHC7"/>
<sequence length="130" mass="14620">MLSGYAKNGRFYDSVDVFEAMPEKNVVSYNAMLSGYLGIGDFMSARKMFDEMGERNVASWNAMINGYVKVGTFQAIRASQVLFWHVQTLETLSHAILKYLASAFPGVADHWLLNVEEIQAVECSYKDQST</sequence>
<keyword evidence="4" id="KW-1185">Reference proteome</keyword>
<reference evidence="3 4" key="1">
    <citation type="journal article" date="2014" name="Nat. Genet.">
        <title>Genome sequence of the hot pepper provides insights into the evolution of pungency in Capsicum species.</title>
        <authorList>
            <person name="Kim S."/>
            <person name="Park M."/>
            <person name="Yeom S.I."/>
            <person name="Kim Y.M."/>
            <person name="Lee J.M."/>
            <person name="Lee H.A."/>
            <person name="Seo E."/>
            <person name="Choi J."/>
            <person name="Cheong K."/>
            <person name="Kim K.T."/>
            <person name="Jung K."/>
            <person name="Lee G.W."/>
            <person name="Oh S.K."/>
            <person name="Bae C."/>
            <person name="Kim S.B."/>
            <person name="Lee H.Y."/>
            <person name="Kim S.Y."/>
            <person name="Kim M.S."/>
            <person name="Kang B.C."/>
            <person name="Jo Y.D."/>
            <person name="Yang H.B."/>
            <person name="Jeong H.J."/>
            <person name="Kang W.H."/>
            <person name="Kwon J.K."/>
            <person name="Shin C."/>
            <person name="Lim J.Y."/>
            <person name="Park J.H."/>
            <person name="Huh J.H."/>
            <person name="Kim J.S."/>
            <person name="Kim B.D."/>
            <person name="Cohen O."/>
            <person name="Paran I."/>
            <person name="Suh M.C."/>
            <person name="Lee S.B."/>
            <person name="Kim Y.K."/>
            <person name="Shin Y."/>
            <person name="Noh S.J."/>
            <person name="Park J."/>
            <person name="Seo Y.S."/>
            <person name="Kwon S.Y."/>
            <person name="Kim H.A."/>
            <person name="Park J.M."/>
            <person name="Kim H.J."/>
            <person name="Choi S.B."/>
            <person name="Bosland P.W."/>
            <person name="Reeves G."/>
            <person name="Jo S.H."/>
            <person name="Lee B.W."/>
            <person name="Cho H.T."/>
            <person name="Choi H.S."/>
            <person name="Lee M.S."/>
            <person name="Yu Y."/>
            <person name="Do Choi Y."/>
            <person name="Park B.S."/>
            <person name="van Deynze A."/>
            <person name="Ashrafi H."/>
            <person name="Hill T."/>
            <person name="Kim W.T."/>
            <person name="Pai H.S."/>
            <person name="Ahn H.K."/>
            <person name="Yeam I."/>
            <person name="Giovannoni J.J."/>
            <person name="Rose J.K."/>
            <person name="Sorensen I."/>
            <person name="Lee S.J."/>
            <person name="Kim R.W."/>
            <person name="Choi I.Y."/>
            <person name="Choi B.S."/>
            <person name="Lim J.S."/>
            <person name="Lee Y.H."/>
            <person name="Choi D."/>
        </authorList>
    </citation>
    <scope>NUCLEOTIDE SEQUENCE [LARGE SCALE GENOMIC DNA]</scope>
    <source>
        <strain evidence="4">cv. CM334</strain>
    </source>
</reference>
<dbReference type="EMBL" id="AYRZ02000005">
    <property type="protein sequence ID" value="PHT81344.1"/>
    <property type="molecule type" value="Genomic_DNA"/>
</dbReference>
<accession>A0A2G2ZHC7</accession>
<dbReference type="Gramene" id="PHT81344">
    <property type="protein sequence ID" value="PHT81344"/>
    <property type="gene ID" value="T459_14359"/>
</dbReference>
<dbReference type="GO" id="GO:0009451">
    <property type="term" value="P:RNA modification"/>
    <property type="evidence" value="ECO:0007669"/>
    <property type="project" value="InterPro"/>
</dbReference>
<dbReference type="PANTHER" id="PTHR47926:SF537">
    <property type="entry name" value="PENTACOTRIPEPTIDE-REPEAT REGION OF PRORP DOMAIN-CONTAINING PROTEIN"/>
    <property type="match status" value="1"/>
</dbReference>
<name>A0A2G2ZHC7_CAPAN</name>
<evidence type="ECO:0000313" key="3">
    <source>
        <dbReference type="EMBL" id="PHT81344.1"/>
    </source>
</evidence>
<organism evidence="3 4">
    <name type="scientific">Capsicum annuum</name>
    <name type="common">Capsicum pepper</name>
    <dbReference type="NCBI Taxonomy" id="4072"/>
    <lineage>
        <taxon>Eukaryota</taxon>
        <taxon>Viridiplantae</taxon>
        <taxon>Streptophyta</taxon>
        <taxon>Embryophyta</taxon>
        <taxon>Tracheophyta</taxon>
        <taxon>Spermatophyta</taxon>
        <taxon>Magnoliopsida</taxon>
        <taxon>eudicotyledons</taxon>
        <taxon>Gunneridae</taxon>
        <taxon>Pentapetalae</taxon>
        <taxon>asterids</taxon>
        <taxon>lamiids</taxon>
        <taxon>Solanales</taxon>
        <taxon>Solanaceae</taxon>
        <taxon>Solanoideae</taxon>
        <taxon>Capsiceae</taxon>
        <taxon>Capsicum</taxon>
    </lineage>
</organism>
<reference evidence="3 4" key="2">
    <citation type="journal article" date="2017" name="Genome Biol.">
        <title>New reference genome sequences of hot pepper reveal the massive evolution of plant disease-resistance genes by retroduplication.</title>
        <authorList>
            <person name="Kim S."/>
            <person name="Park J."/>
            <person name="Yeom S.I."/>
            <person name="Kim Y.M."/>
            <person name="Seo E."/>
            <person name="Kim K.T."/>
            <person name="Kim M.S."/>
            <person name="Lee J.M."/>
            <person name="Cheong K."/>
            <person name="Shin H.S."/>
            <person name="Kim S.B."/>
            <person name="Han K."/>
            <person name="Lee J."/>
            <person name="Park M."/>
            <person name="Lee H.A."/>
            <person name="Lee H.Y."/>
            <person name="Lee Y."/>
            <person name="Oh S."/>
            <person name="Lee J.H."/>
            <person name="Choi E."/>
            <person name="Choi E."/>
            <person name="Lee S.E."/>
            <person name="Jeon J."/>
            <person name="Kim H."/>
            <person name="Choi G."/>
            <person name="Song H."/>
            <person name="Lee J."/>
            <person name="Lee S.C."/>
            <person name="Kwon J.K."/>
            <person name="Lee H.Y."/>
            <person name="Koo N."/>
            <person name="Hong Y."/>
            <person name="Kim R.W."/>
            <person name="Kang W.H."/>
            <person name="Huh J.H."/>
            <person name="Kang B.C."/>
            <person name="Yang T.J."/>
            <person name="Lee Y.H."/>
            <person name="Bennetzen J.L."/>
            <person name="Choi D."/>
        </authorList>
    </citation>
    <scope>NUCLEOTIDE SEQUENCE [LARGE SCALE GENOMIC DNA]</scope>
    <source>
        <strain evidence="4">cv. CM334</strain>
    </source>
</reference>
<gene>
    <name evidence="3" type="ORF">T459_14359</name>
</gene>
<dbReference type="Gene3D" id="1.25.40.10">
    <property type="entry name" value="Tetratricopeptide repeat domain"/>
    <property type="match status" value="1"/>
</dbReference>
<dbReference type="Pfam" id="PF13041">
    <property type="entry name" value="PPR_2"/>
    <property type="match status" value="1"/>
</dbReference>
<dbReference type="InterPro" id="IPR002885">
    <property type="entry name" value="PPR_rpt"/>
</dbReference>
<dbReference type="GO" id="GO:0003723">
    <property type="term" value="F:RNA binding"/>
    <property type="evidence" value="ECO:0007669"/>
    <property type="project" value="InterPro"/>
</dbReference>
<dbReference type="Proteomes" id="UP000222542">
    <property type="component" value="Unassembled WGS sequence"/>
</dbReference>
<evidence type="ECO:0000313" key="4">
    <source>
        <dbReference type="Proteomes" id="UP000222542"/>
    </source>
</evidence>
<dbReference type="InterPro" id="IPR011990">
    <property type="entry name" value="TPR-like_helical_dom_sf"/>
</dbReference>
<evidence type="ECO:0000256" key="1">
    <source>
        <dbReference type="ARBA" id="ARBA00022737"/>
    </source>
</evidence>
<comment type="caution">
    <text evidence="3">The sequence shown here is derived from an EMBL/GenBank/DDBJ whole genome shotgun (WGS) entry which is preliminary data.</text>
</comment>
<dbReference type="NCBIfam" id="TIGR00756">
    <property type="entry name" value="PPR"/>
    <property type="match status" value="2"/>
</dbReference>
<dbReference type="InterPro" id="IPR046960">
    <property type="entry name" value="PPR_At4g14850-like_plant"/>
</dbReference>
<dbReference type="PROSITE" id="PS51375">
    <property type="entry name" value="PPR"/>
    <property type="match status" value="1"/>
</dbReference>
<dbReference type="Pfam" id="PF01535">
    <property type="entry name" value="PPR"/>
    <property type="match status" value="1"/>
</dbReference>
<protein>
    <recommendedName>
        <fullName evidence="5">Pentatricopeptide repeat-containing protein</fullName>
    </recommendedName>
</protein>
<evidence type="ECO:0008006" key="5">
    <source>
        <dbReference type="Google" id="ProtNLM"/>
    </source>
</evidence>